<name>A0ABU2LRG4_9ACTN</name>
<reference evidence="3" key="1">
    <citation type="submission" date="2023-07" db="EMBL/GenBank/DDBJ databases">
        <title>30 novel species of actinomycetes from the DSMZ collection.</title>
        <authorList>
            <person name="Nouioui I."/>
        </authorList>
    </citation>
    <scope>NUCLEOTIDE SEQUENCE [LARGE SCALE GENOMIC DNA]</scope>
    <source>
        <strain evidence="3">DSM 44918</strain>
    </source>
</reference>
<dbReference type="Pfam" id="PF03881">
    <property type="entry name" value="Fructosamin_kin"/>
    <property type="match status" value="1"/>
</dbReference>
<evidence type="ECO:0000313" key="3">
    <source>
        <dbReference type="Proteomes" id="UP001183420"/>
    </source>
</evidence>
<dbReference type="Proteomes" id="UP001183420">
    <property type="component" value="Unassembled WGS sequence"/>
</dbReference>
<evidence type="ECO:0000256" key="1">
    <source>
        <dbReference type="PIRNR" id="PIRNR006221"/>
    </source>
</evidence>
<protein>
    <submittedName>
        <fullName evidence="2">Fructosamine kinase family protein</fullName>
    </submittedName>
</protein>
<accession>A0ABU2LRG4</accession>
<dbReference type="SUPFAM" id="SSF56112">
    <property type="entry name" value="Protein kinase-like (PK-like)"/>
    <property type="match status" value="1"/>
</dbReference>
<evidence type="ECO:0000313" key="2">
    <source>
        <dbReference type="EMBL" id="MDT0320146.1"/>
    </source>
</evidence>
<sequence length="298" mass="31522">MSGIAERVGGLLNTLPFDAQPVSGGEICEAYRVRLGHGVDNEGGPFHTCFAKTMDGAPADFFAAEAAGLEVLRSTGAVAVPGVLAVEADVLVLEWVDTTEPSDAAAERLGRDLAALHSTPAPHYGTTGPLYLGPVPLTTPDPPVADPAGWPAFHAEHRLLPLLRMAVDGGGIDPRDARDVELLCERIDEVAGEPQPPAVIHGDLWPGNILWTGDRPHLVDPAAQGGHPEADLAFLELSGCPRWDRVIGAYEEVRPVPGRRERAPLHALHHVLIHAALFGGPYGAESGTTARRALRSAR</sequence>
<keyword evidence="1" id="KW-0808">Transferase</keyword>
<gene>
    <name evidence="2" type="ORF">RNC47_17570</name>
</gene>
<dbReference type="Gene3D" id="3.30.200.20">
    <property type="entry name" value="Phosphorylase Kinase, domain 1"/>
    <property type="match status" value="1"/>
</dbReference>
<proteinExistence type="inferred from homology"/>
<dbReference type="GO" id="GO:0016301">
    <property type="term" value="F:kinase activity"/>
    <property type="evidence" value="ECO:0007669"/>
    <property type="project" value="UniProtKB-KW"/>
</dbReference>
<dbReference type="EMBL" id="JAVREM010000021">
    <property type="protein sequence ID" value="MDT0320146.1"/>
    <property type="molecule type" value="Genomic_DNA"/>
</dbReference>
<organism evidence="2 3">
    <name type="scientific">Streptomyces millisiae</name>
    <dbReference type="NCBI Taxonomy" id="3075542"/>
    <lineage>
        <taxon>Bacteria</taxon>
        <taxon>Bacillati</taxon>
        <taxon>Actinomycetota</taxon>
        <taxon>Actinomycetes</taxon>
        <taxon>Kitasatosporales</taxon>
        <taxon>Streptomycetaceae</taxon>
        <taxon>Streptomyces</taxon>
    </lineage>
</organism>
<dbReference type="PANTHER" id="PTHR12149:SF8">
    <property type="entry name" value="PROTEIN-RIBULOSAMINE 3-KINASE"/>
    <property type="match status" value="1"/>
</dbReference>
<keyword evidence="1 2" id="KW-0418">Kinase</keyword>
<dbReference type="PANTHER" id="PTHR12149">
    <property type="entry name" value="FRUCTOSAMINE 3 KINASE-RELATED PROTEIN"/>
    <property type="match status" value="1"/>
</dbReference>
<comment type="similarity">
    <text evidence="1">Belongs to the fructosamine kinase family.</text>
</comment>
<dbReference type="Gene3D" id="1.10.510.10">
    <property type="entry name" value="Transferase(Phosphotransferase) domain 1"/>
    <property type="match status" value="1"/>
</dbReference>
<dbReference type="InterPro" id="IPR016477">
    <property type="entry name" value="Fructo-/Ketosamine-3-kinase"/>
</dbReference>
<keyword evidence="3" id="KW-1185">Reference proteome</keyword>
<dbReference type="InterPro" id="IPR011009">
    <property type="entry name" value="Kinase-like_dom_sf"/>
</dbReference>
<comment type="caution">
    <text evidence="2">The sequence shown here is derived from an EMBL/GenBank/DDBJ whole genome shotgun (WGS) entry which is preliminary data.</text>
</comment>
<dbReference type="RefSeq" id="WP_311599872.1">
    <property type="nucleotide sequence ID" value="NZ_JAVREM010000021.1"/>
</dbReference>
<dbReference type="PIRSF" id="PIRSF006221">
    <property type="entry name" value="Ketosamine-3-kinase"/>
    <property type="match status" value="1"/>
</dbReference>
<dbReference type="Gene3D" id="1.20.1270.240">
    <property type="match status" value="1"/>
</dbReference>